<evidence type="ECO:0000313" key="2">
    <source>
        <dbReference type="Proteomes" id="UP001189429"/>
    </source>
</evidence>
<dbReference type="Proteomes" id="UP001189429">
    <property type="component" value="Unassembled WGS sequence"/>
</dbReference>
<name>A0ABN9RBA6_9DINO</name>
<protein>
    <submittedName>
        <fullName evidence="1">Uncharacterized protein</fullName>
    </submittedName>
</protein>
<gene>
    <name evidence="1" type="ORF">PCOR1329_LOCUS19273</name>
</gene>
<evidence type="ECO:0000313" key="1">
    <source>
        <dbReference type="EMBL" id="CAK0816243.1"/>
    </source>
</evidence>
<keyword evidence="2" id="KW-1185">Reference proteome</keyword>
<sequence>MRRPEGEVRPRSTCGGASGDHWLLRELAAMDERLSRQLCKVQEQVVRLEDRLASSMEARSAAVEGKQAATEYGSSLDWQRPRRACRRRWRGRSGRRARTGCGSSS</sequence>
<comment type="caution">
    <text evidence="1">The sequence shown here is derived from an EMBL/GenBank/DDBJ whole genome shotgun (WGS) entry which is preliminary data.</text>
</comment>
<accession>A0ABN9RBA6</accession>
<reference evidence="1" key="1">
    <citation type="submission" date="2023-10" db="EMBL/GenBank/DDBJ databases">
        <authorList>
            <person name="Chen Y."/>
            <person name="Shah S."/>
            <person name="Dougan E. K."/>
            <person name="Thang M."/>
            <person name="Chan C."/>
        </authorList>
    </citation>
    <scope>NUCLEOTIDE SEQUENCE [LARGE SCALE GENOMIC DNA]</scope>
</reference>
<dbReference type="EMBL" id="CAUYUJ010006139">
    <property type="protein sequence ID" value="CAK0816243.1"/>
    <property type="molecule type" value="Genomic_DNA"/>
</dbReference>
<organism evidence="1 2">
    <name type="scientific">Prorocentrum cordatum</name>
    <dbReference type="NCBI Taxonomy" id="2364126"/>
    <lineage>
        <taxon>Eukaryota</taxon>
        <taxon>Sar</taxon>
        <taxon>Alveolata</taxon>
        <taxon>Dinophyceae</taxon>
        <taxon>Prorocentrales</taxon>
        <taxon>Prorocentraceae</taxon>
        <taxon>Prorocentrum</taxon>
    </lineage>
</organism>
<proteinExistence type="predicted"/>